<dbReference type="EMBL" id="MNZM01000106">
    <property type="protein sequence ID" value="OIP82713.1"/>
    <property type="molecule type" value="Genomic_DNA"/>
</dbReference>
<dbReference type="PANTHER" id="PTHR15004">
    <property type="entry name" value="GLUTAMYL-TRNA(GLN) AMIDOTRANSFERASE SUBUNIT C, MITOCHONDRIAL"/>
    <property type="match status" value="1"/>
</dbReference>
<proteinExistence type="inferred from homology"/>
<dbReference type="GO" id="GO:0006450">
    <property type="term" value="P:regulation of translational fidelity"/>
    <property type="evidence" value="ECO:0007669"/>
    <property type="project" value="InterPro"/>
</dbReference>
<organism evidence="2 3">
    <name type="scientific">Candidatus Roizmanbacteria bacterium CG2_30_33_16</name>
    <dbReference type="NCBI Taxonomy" id="1805340"/>
    <lineage>
        <taxon>Bacteria</taxon>
        <taxon>Candidatus Roizmaniibacteriota</taxon>
    </lineage>
</organism>
<reference evidence="2 3" key="1">
    <citation type="journal article" date="2016" name="Environ. Microbiol.">
        <title>Genomic resolution of a cold subsurface aquifer community provides metabolic insights for novel microbes adapted to high CO concentrations.</title>
        <authorList>
            <person name="Probst A.J."/>
            <person name="Castelle C.J."/>
            <person name="Singh A."/>
            <person name="Brown C.T."/>
            <person name="Anantharaman K."/>
            <person name="Sharon I."/>
            <person name="Hug L.A."/>
            <person name="Burstein D."/>
            <person name="Emerson J.B."/>
            <person name="Thomas B.C."/>
            <person name="Banfield J.F."/>
        </authorList>
    </citation>
    <scope>NUCLEOTIDE SEQUENCE [LARGE SCALE GENOMIC DNA]</scope>
    <source>
        <strain evidence="2">CG2_30_33_16</strain>
    </source>
</reference>
<dbReference type="EC" id="6.3.5.-" evidence="1"/>
<comment type="caution">
    <text evidence="2">The sequence shown here is derived from an EMBL/GenBank/DDBJ whole genome shotgun (WGS) entry which is preliminary data.</text>
</comment>
<evidence type="ECO:0000313" key="2">
    <source>
        <dbReference type="EMBL" id="OIP82713.1"/>
    </source>
</evidence>
<dbReference type="Gene3D" id="1.10.20.60">
    <property type="entry name" value="Glu-tRNAGln amidotransferase C subunit, N-terminal domain"/>
    <property type="match status" value="1"/>
</dbReference>
<keyword evidence="1" id="KW-0547">Nucleotide-binding</keyword>
<dbReference type="GO" id="GO:0006412">
    <property type="term" value="P:translation"/>
    <property type="evidence" value="ECO:0007669"/>
    <property type="project" value="UniProtKB-UniRule"/>
</dbReference>
<dbReference type="InterPro" id="IPR003837">
    <property type="entry name" value="GatC"/>
</dbReference>
<dbReference type="GO" id="GO:0050566">
    <property type="term" value="F:asparaginyl-tRNA synthase (glutamine-hydrolyzing) activity"/>
    <property type="evidence" value="ECO:0007669"/>
    <property type="project" value="RHEA"/>
</dbReference>
<comment type="similarity">
    <text evidence="1">Belongs to the GatC family.</text>
</comment>
<comment type="function">
    <text evidence="1">Allows the formation of correctly charged Asn-tRNA(Asn) or Gln-tRNA(Gln) through the transamidation of misacylated Asp-tRNA(Asn) or Glu-tRNA(Gln) in organisms which lack either or both of asparaginyl-tRNA or glutaminyl-tRNA synthetases. The reaction takes place in the presence of glutamine and ATP through an activated phospho-Asp-tRNA(Asn) or phospho-Glu-tRNA(Gln).</text>
</comment>
<comment type="subunit">
    <text evidence="1">Heterotrimer of A, B and C subunits.</text>
</comment>
<dbReference type="GO" id="GO:0070681">
    <property type="term" value="P:glutaminyl-tRNAGln biosynthesis via transamidation"/>
    <property type="evidence" value="ECO:0007669"/>
    <property type="project" value="TreeGrafter"/>
</dbReference>
<keyword evidence="1" id="KW-0067">ATP-binding</keyword>
<sequence length="102" mass="11608">MSKKTLLTKEEILHLAKLAGLTLSESQLKRLPNDLSSVIEYMSKIKSLNTTGVKETTQVTNLKNVFREDVIEKERMFTQEEALSNAKNTLDGYFKVKAIFNN</sequence>
<dbReference type="InterPro" id="IPR036113">
    <property type="entry name" value="Asp/Glu-ADT_sf_sub_c"/>
</dbReference>
<dbReference type="GO" id="GO:0050567">
    <property type="term" value="F:glutaminyl-tRNA synthase (glutamine-hydrolyzing) activity"/>
    <property type="evidence" value="ECO:0007669"/>
    <property type="project" value="UniProtKB-UniRule"/>
</dbReference>
<dbReference type="Pfam" id="PF02686">
    <property type="entry name" value="GatC"/>
    <property type="match status" value="1"/>
</dbReference>
<keyword evidence="1" id="KW-0436">Ligase</keyword>
<dbReference type="AlphaFoldDB" id="A0A1J5HBX7"/>
<dbReference type="HAMAP" id="MF_00122">
    <property type="entry name" value="GatC"/>
    <property type="match status" value="1"/>
</dbReference>
<protein>
    <recommendedName>
        <fullName evidence="1">Aspartyl/glutamyl-tRNA(Asn/Gln) amidotransferase subunit C</fullName>
        <shortName evidence="1">Asp/Glu-ADT subunit C</shortName>
        <ecNumber evidence="1">6.3.5.-</ecNumber>
    </recommendedName>
</protein>
<keyword evidence="1" id="KW-0648">Protein biosynthesis</keyword>
<dbReference type="Proteomes" id="UP000183758">
    <property type="component" value="Unassembled WGS sequence"/>
</dbReference>
<dbReference type="PANTHER" id="PTHR15004:SF0">
    <property type="entry name" value="GLUTAMYL-TRNA(GLN) AMIDOTRANSFERASE SUBUNIT C, MITOCHONDRIAL"/>
    <property type="match status" value="1"/>
</dbReference>
<evidence type="ECO:0000313" key="3">
    <source>
        <dbReference type="Proteomes" id="UP000183758"/>
    </source>
</evidence>
<accession>A0A1J5HBX7</accession>
<evidence type="ECO:0000256" key="1">
    <source>
        <dbReference type="HAMAP-Rule" id="MF_00122"/>
    </source>
</evidence>
<name>A0A1J5HBX7_9BACT</name>
<dbReference type="NCBIfam" id="TIGR00135">
    <property type="entry name" value="gatC"/>
    <property type="match status" value="1"/>
</dbReference>
<dbReference type="GO" id="GO:0005524">
    <property type="term" value="F:ATP binding"/>
    <property type="evidence" value="ECO:0007669"/>
    <property type="project" value="UniProtKB-KW"/>
</dbReference>
<gene>
    <name evidence="1" type="primary">gatC</name>
    <name evidence="2" type="ORF">AUK04_04290</name>
</gene>
<dbReference type="SUPFAM" id="SSF141000">
    <property type="entry name" value="Glu-tRNAGln amidotransferase C subunit"/>
    <property type="match status" value="1"/>
</dbReference>
<comment type="catalytic activity">
    <reaction evidence="1">
        <text>L-aspartyl-tRNA(Asn) + L-glutamine + ATP + H2O = L-asparaginyl-tRNA(Asn) + L-glutamate + ADP + phosphate + 2 H(+)</text>
        <dbReference type="Rhea" id="RHEA:14513"/>
        <dbReference type="Rhea" id="RHEA-COMP:9674"/>
        <dbReference type="Rhea" id="RHEA-COMP:9677"/>
        <dbReference type="ChEBI" id="CHEBI:15377"/>
        <dbReference type="ChEBI" id="CHEBI:15378"/>
        <dbReference type="ChEBI" id="CHEBI:29985"/>
        <dbReference type="ChEBI" id="CHEBI:30616"/>
        <dbReference type="ChEBI" id="CHEBI:43474"/>
        <dbReference type="ChEBI" id="CHEBI:58359"/>
        <dbReference type="ChEBI" id="CHEBI:78515"/>
        <dbReference type="ChEBI" id="CHEBI:78516"/>
        <dbReference type="ChEBI" id="CHEBI:456216"/>
    </reaction>
</comment>
<comment type="catalytic activity">
    <reaction evidence="1">
        <text>L-glutamyl-tRNA(Gln) + L-glutamine + ATP + H2O = L-glutaminyl-tRNA(Gln) + L-glutamate + ADP + phosphate + H(+)</text>
        <dbReference type="Rhea" id="RHEA:17521"/>
        <dbReference type="Rhea" id="RHEA-COMP:9681"/>
        <dbReference type="Rhea" id="RHEA-COMP:9684"/>
        <dbReference type="ChEBI" id="CHEBI:15377"/>
        <dbReference type="ChEBI" id="CHEBI:15378"/>
        <dbReference type="ChEBI" id="CHEBI:29985"/>
        <dbReference type="ChEBI" id="CHEBI:30616"/>
        <dbReference type="ChEBI" id="CHEBI:43474"/>
        <dbReference type="ChEBI" id="CHEBI:58359"/>
        <dbReference type="ChEBI" id="CHEBI:78520"/>
        <dbReference type="ChEBI" id="CHEBI:78521"/>
        <dbReference type="ChEBI" id="CHEBI:456216"/>
    </reaction>
</comment>